<sequence length="261" mass="28007">MRLLAPYNPPIADWRDKRVWIVGASSGIGHATAVALLAQGARVTMSARQRAPLDALAARHPALATVLPLDVTDADAVRQAHAALVAQGPVDFVLYCAGTYQALRADAFALDVMVAHQQVNYVGALHVLAVVLPDFVARGAGHVALTASVAGFRGLPQSLAYGPTKAALTNLAEVLYADLHRRGIGVSVVQPGFVETPLTAQNEFRMPALIQPAEAAADMLAGWAAGDFEIHFPKRFTWWMKLLRVLPYRLYFAAVQRVTGL</sequence>
<dbReference type="PANTHER" id="PTHR44196:SF1">
    <property type="entry name" value="DEHYDROGENASE_REDUCTASE SDR FAMILY MEMBER 7B"/>
    <property type="match status" value="1"/>
</dbReference>
<evidence type="ECO:0000313" key="3">
    <source>
        <dbReference type="EMBL" id="MDP9900270.1"/>
    </source>
</evidence>
<dbReference type="SUPFAM" id="SSF51735">
    <property type="entry name" value="NAD(P)-binding Rossmann-fold domains"/>
    <property type="match status" value="1"/>
</dbReference>
<organism evidence="3 4">
    <name type="scientific">Variovorax ginsengisoli</name>
    <dbReference type="NCBI Taxonomy" id="363844"/>
    <lineage>
        <taxon>Bacteria</taxon>
        <taxon>Pseudomonadati</taxon>
        <taxon>Pseudomonadota</taxon>
        <taxon>Betaproteobacteria</taxon>
        <taxon>Burkholderiales</taxon>
        <taxon>Comamonadaceae</taxon>
        <taxon>Variovorax</taxon>
    </lineage>
</organism>
<dbReference type="RefSeq" id="WP_307690082.1">
    <property type="nucleotide sequence ID" value="NZ_JAUSRO010000007.1"/>
</dbReference>
<protein>
    <submittedName>
        <fullName evidence="3">Short-subunit dehydrogenase</fullName>
    </submittedName>
</protein>
<dbReference type="PRINTS" id="PR00081">
    <property type="entry name" value="GDHRDH"/>
</dbReference>
<comment type="caution">
    <text evidence="3">The sequence shown here is derived from an EMBL/GenBank/DDBJ whole genome shotgun (WGS) entry which is preliminary data.</text>
</comment>
<keyword evidence="2" id="KW-0560">Oxidoreductase</keyword>
<reference evidence="3 4" key="1">
    <citation type="submission" date="2023-07" db="EMBL/GenBank/DDBJ databases">
        <title>Sorghum-associated microbial communities from plants grown in Nebraska, USA.</title>
        <authorList>
            <person name="Schachtman D."/>
        </authorList>
    </citation>
    <scope>NUCLEOTIDE SEQUENCE [LARGE SCALE GENOMIC DNA]</scope>
    <source>
        <strain evidence="3 4">DS1607</strain>
    </source>
</reference>
<dbReference type="Proteomes" id="UP001226867">
    <property type="component" value="Unassembled WGS sequence"/>
</dbReference>
<evidence type="ECO:0000313" key="4">
    <source>
        <dbReference type="Proteomes" id="UP001226867"/>
    </source>
</evidence>
<evidence type="ECO:0000256" key="2">
    <source>
        <dbReference type="ARBA" id="ARBA00023002"/>
    </source>
</evidence>
<dbReference type="EMBL" id="JAUSRO010000007">
    <property type="protein sequence ID" value="MDP9900270.1"/>
    <property type="molecule type" value="Genomic_DNA"/>
</dbReference>
<comment type="similarity">
    <text evidence="1">Belongs to the short-chain dehydrogenases/reductases (SDR) family.</text>
</comment>
<dbReference type="InterPro" id="IPR036291">
    <property type="entry name" value="NAD(P)-bd_dom_sf"/>
</dbReference>
<gene>
    <name evidence="3" type="ORF">J2W36_002533</name>
</gene>
<name>A0ABT9S7D0_9BURK</name>
<dbReference type="Pfam" id="PF00106">
    <property type="entry name" value="adh_short"/>
    <property type="match status" value="1"/>
</dbReference>
<accession>A0ABT9S7D0</accession>
<dbReference type="Gene3D" id="3.40.50.720">
    <property type="entry name" value="NAD(P)-binding Rossmann-like Domain"/>
    <property type="match status" value="1"/>
</dbReference>
<keyword evidence="4" id="KW-1185">Reference proteome</keyword>
<evidence type="ECO:0000256" key="1">
    <source>
        <dbReference type="ARBA" id="ARBA00006484"/>
    </source>
</evidence>
<proteinExistence type="inferred from homology"/>
<dbReference type="InterPro" id="IPR002347">
    <property type="entry name" value="SDR_fam"/>
</dbReference>
<dbReference type="PANTHER" id="PTHR44196">
    <property type="entry name" value="DEHYDROGENASE/REDUCTASE SDR FAMILY MEMBER 7B"/>
    <property type="match status" value="1"/>
</dbReference>